<organism evidence="3">
    <name type="scientific">Alicyclobacillus phage KKP_3916</name>
    <dbReference type="NCBI Taxonomy" id="3040651"/>
    <lineage>
        <taxon>Viruses</taxon>
        <taxon>Duplodnaviria</taxon>
        <taxon>Heunggongvirae</taxon>
        <taxon>Uroviricota</taxon>
        <taxon>Caudoviricetes</taxon>
    </lineage>
</organism>
<protein>
    <recommendedName>
        <fullName evidence="4">DNA primase</fullName>
    </recommendedName>
</protein>
<dbReference type="InterPro" id="IPR006171">
    <property type="entry name" value="TOPRIM_dom"/>
</dbReference>
<dbReference type="SUPFAM" id="SSF56731">
    <property type="entry name" value="DNA primase core"/>
    <property type="match status" value="1"/>
</dbReference>
<name>A0AAT9V8S5_9CAUD</name>
<gene>
    <name evidence="3" type="ORF">QB910_000083</name>
</gene>
<evidence type="ECO:0000259" key="2">
    <source>
        <dbReference type="Pfam" id="PF13662"/>
    </source>
</evidence>
<dbReference type="PANTHER" id="PTHR30313:SF2">
    <property type="entry name" value="DNA PRIMASE"/>
    <property type="match status" value="1"/>
</dbReference>
<evidence type="ECO:0000313" key="3">
    <source>
        <dbReference type="EMBL" id="WJJ55327.1"/>
    </source>
</evidence>
<evidence type="ECO:0008006" key="4">
    <source>
        <dbReference type="Google" id="ProtNLM"/>
    </source>
</evidence>
<dbReference type="InterPro" id="IPR050219">
    <property type="entry name" value="DnaG_primase"/>
</dbReference>
<dbReference type="EMBL" id="OQ846916">
    <property type="protein sequence ID" value="WJJ55327.1"/>
    <property type="molecule type" value="Genomic_DNA"/>
</dbReference>
<accession>A0AAT9V8S5</accession>
<evidence type="ECO:0000259" key="1">
    <source>
        <dbReference type="Pfam" id="PF08275"/>
    </source>
</evidence>
<dbReference type="PANTHER" id="PTHR30313">
    <property type="entry name" value="DNA PRIMASE"/>
    <property type="match status" value="1"/>
</dbReference>
<feature type="domain" description="DNA primase DNAG catalytic core N-terminal" evidence="1">
    <location>
        <begin position="167"/>
        <end position="243"/>
    </location>
</feature>
<dbReference type="InterPro" id="IPR037068">
    <property type="entry name" value="DNA_primase_core_N_sf"/>
</dbReference>
<dbReference type="GO" id="GO:0006269">
    <property type="term" value="P:DNA replication, synthesis of primer"/>
    <property type="evidence" value="ECO:0007669"/>
    <property type="project" value="TreeGrafter"/>
</dbReference>
<proteinExistence type="predicted"/>
<dbReference type="Pfam" id="PF13662">
    <property type="entry name" value="Toprim_4"/>
    <property type="match status" value="1"/>
</dbReference>
<feature type="domain" description="Toprim" evidence="2">
    <location>
        <begin position="252"/>
        <end position="306"/>
    </location>
</feature>
<dbReference type="InterPro" id="IPR013264">
    <property type="entry name" value="DNAG_N"/>
</dbReference>
<dbReference type="Pfam" id="PF08275">
    <property type="entry name" value="DNAG_N"/>
    <property type="match status" value="1"/>
</dbReference>
<reference evidence="3" key="1">
    <citation type="submission" date="2023-04" db="EMBL/GenBank/DDBJ databases">
        <title>Characterization and genome study of newly isolated Alicyclobacillus-specific phaga.</title>
        <authorList>
            <person name="Shymialevich D."/>
            <person name="Wojcicki M."/>
            <person name="Srednicka P."/>
            <person name="Swider O."/>
        </authorList>
    </citation>
    <scope>NUCLEOTIDE SEQUENCE</scope>
</reference>
<sequence>MDLKELKQKIYDDEEIETLLSALGCEHISKEQHGDLITAQLPSKFASSNRRSVQVKNTPSLISNIRTEGITGDIYSIVGYILYDCRTFDDLVDNLVDVKNWICEALGYTELLRPSMRQKETKRQREKKDWNSWLKNLRKKRGADTSNMTENEVIDEKVLDDYKLYPVELWIKEGITARTQLTFQVGFDIWSERIVFPVHNSKGELIGVKGRYIGLDQYIQDHQKYIYLHKCNKSLELFNYHRALPYIHFHKCVYVVEGAKTVMKAWSNGIRNMVSMEGDQLSPAQVQLLKDLGIDVEYIFAFDKDKDEKYVKEQIDKFTPIHKVSYLMDDDNIFEGKQSPLDLGVEAWYSLLNNKRTNK</sequence>
<dbReference type="Gene3D" id="3.40.1360.10">
    <property type="match status" value="1"/>
</dbReference>
<dbReference type="Gene3D" id="3.90.980.10">
    <property type="entry name" value="DNA primase, catalytic core, N-terminal domain"/>
    <property type="match status" value="1"/>
</dbReference>